<protein>
    <submittedName>
        <fullName evidence="1">Uncharacterized protein</fullName>
    </submittedName>
</protein>
<organism evidence="1 2">
    <name type="scientific">Thelephora ganbajun</name>
    <name type="common">Ganba fungus</name>
    <dbReference type="NCBI Taxonomy" id="370292"/>
    <lineage>
        <taxon>Eukaryota</taxon>
        <taxon>Fungi</taxon>
        <taxon>Dikarya</taxon>
        <taxon>Basidiomycota</taxon>
        <taxon>Agaricomycotina</taxon>
        <taxon>Agaricomycetes</taxon>
        <taxon>Thelephorales</taxon>
        <taxon>Thelephoraceae</taxon>
        <taxon>Thelephora</taxon>
    </lineage>
</organism>
<sequence>GGGRGRPKRIFRRPGYEPSSLPRCDTPLPMNFAPSTYTKKFRESDWGYANGTLEALNASFIFVVYALTSFPFTALSG</sequence>
<name>A0ACB6YY26_THEGA</name>
<evidence type="ECO:0000313" key="1">
    <source>
        <dbReference type="EMBL" id="KAF9642296.1"/>
    </source>
</evidence>
<evidence type="ECO:0000313" key="2">
    <source>
        <dbReference type="Proteomes" id="UP000886501"/>
    </source>
</evidence>
<accession>A0ACB6YY26</accession>
<gene>
    <name evidence="1" type="ORF">BDM02DRAFT_3124686</name>
</gene>
<dbReference type="Proteomes" id="UP000886501">
    <property type="component" value="Unassembled WGS sequence"/>
</dbReference>
<feature type="non-terminal residue" evidence="1">
    <location>
        <position position="1"/>
    </location>
</feature>
<comment type="caution">
    <text evidence="1">The sequence shown here is derived from an EMBL/GenBank/DDBJ whole genome shotgun (WGS) entry which is preliminary data.</text>
</comment>
<dbReference type="EMBL" id="MU118551">
    <property type="protein sequence ID" value="KAF9642296.1"/>
    <property type="molecule type" value="Genomic_DNA"/>
</dbReference>
<reference evidence="1" key="2">
    <citation type="journal article" date="2020" name="Nat. Commun.">
        <title>Large-scale genome sequencing of mycorrhizal fungi provides insights into the early evolution of symbiotic traits.</title>
        <authorList>
            <person name="Miyauchi S."/>
            <person name="Kiss E."/>
            <person name="Kuo A."/>
            <person name="Drula E."/>
            <person name="Kohler A."/>
            <person name="Sanchez-Garcia M."/>
            <person name="Morin E."/>
            <person name="Andreopoulos B."/>
            <person name="Barry K.W."/>
            <person name="Bonito G."/>
            <person name="Buee M."/>
            <person name="Carver A."/>
            <person name="Chen C."/>
            <person name="Cichocki N."/>
            <person name="Clum A."/>
            <person name="Culley D."/>
            <person name="Crous P.W."/>
            <person name="Fauchery L."/>
            <person name="Girlanda M."/>
            <person name="Hayes R.D."/>
            <person name="Keri Z."/>
            <person name="LaButti K."/>
            <person name="Lipzen A."/>
            <person name="Lombard V."/>
            <person name="Magnuson J."/>
            <person name="Maillard F."/>
            <person name="Murat C."/>
            <person name="Nolan M."/>
            <person name="Ohm R.A."/>
            <person name="Pangilinan J."/>
            <person name="Pereira M.F."/>
            <person name="Perotto S."/>
            <person name="Peter M."/>
            <person name="Pfister S."/>
            <person name="Riley R."/>
            <person name="Sitrit Y."/>
            <person name="Stielow J.B."/>
            <person name="Szollosi G."/>
            <person name="Zifcakova L."/>
            <person name="Stursova M."/>
            <person name="Spatafora J.W."/>
            <person name="Tedersoo L."/>
            <person name="Vaario L.M."/>
            <person name="Yamada A."/>
            <person name="Yan M."/>
            <person name="Wang P."/>
            <person name="Xu J."/>
            <person name="Bruns T."/>
            <person name="Baldrian P."/>
            <person name="Vilgalys R."/>
            <person name="Dunand C."/>
            <person name="Henrissat B."/>
            <person name="Grigoriev I.V."/>
            <person name="Hibbett D."/>
            <person name="Nagy L.G."/>
            <person name="Martin F.M."/>
        </authorList>
    </citation>
    <scope>NUCLEOTIDE SEQUENCE</scope>
    <source>
        <strain evidence="1">P2</strain>
    </source>
</reference>
<keyword evidence="2" id="KW-1185">Reference proteome</keyword>
<reference evidence="1" key="1">
    <citation type="submission" date="2019-10" db="EMBL/GenBank/DDBJ databases">
        <authorList>
            <consortium name="DOE Joint Genome Institute"/>
            <person name="Kuo A."/>
            <person name="Miyauchi S."/>
            <person name="Kiss E."/>
            <person name="Drula E."/>
            <person name="Kohler A."/>
            <person name="Sanchez-Garcia M."/>
            <person name="Andreopoulos B."/>
            <person name="Barry K.W."/>
            <person name="Bonito G."/>
            <person name="Buee M."/>
            <person name="Carver A."/>
            <person name="Chen C."/>
            <person name="Cichocki N."/>
            <person name="Clum A."/>
            <person name="Culley D."/>
            <person name="Crous P.W."/>
            <person name="Fauchery L."/>
            <person name="Girlanda M."/>
            <person name="Hayes R."/>
            <person name="Keri Z."/>
            <person name="Labutti K."/>
            <person name="Lipzen A."/>
            <person name="Lombard V."/>
            <person name="Magnuson J."/>
            <person name="Maillard F."/>
            <person name="Morin E."/>
            <person name="Murat C."/>
            <person name="Nolan M."/>
            <person name="Ohm R."/>
            <person name="Pangilinan J."/>
            <person name="Pereira M."/>
            <person name="Perotto S."/>
            <person name="Peter M."/>
            <person name="Riley R."/>
            <person name="Sitrit Y."/>
            <person name="Stielow B."/>
            <person name="Szollosi G."/>
            <person name="Zifcakova L."/>
            <person name="Stursova M."/>
            <person name="Spatafora J.W."/>
            <person name="Tedersoo L."/>
            <person name="Vaario L.-M."/>
            <person name="Yamada A."/>
            <person name="Yan M."/>
            <person name="Wang P."/>
            <person name="Xu J."/>
            <person name="Bruns T."/>
            <person name="Baldrian P."/>
            <person name="Vilgalys R."/>
            <person name="Henrissat B."/>
            <person name="Grigoriev I.V."/>
            <person name="Hibbett D."/>
            <person name="Nagy L.G."/>
            <person name="Martin F.M."/>
        </authorList>
    </citation>
    <scope>NUCLEOTIDE SEQUENCE</scope>
    <source>
        <strain evidence="1">P2</strain>
    </source>
</reference>
<proteinExistence type="predicted"/>